<gene>
    <name evidence="2" type="ORF">NYM_LOCUS19811</name>
</gene>
<protein>
    <recommendedName>
        <fullName evidence="3">Transmembrane protein</fullName>
    </recommendedName>
</protein>
<keyword evidence="1" id="KW-0812">Transmembrane</keyword>
<name>A0A5K1DSQ1_9MAGN</name>
<accession>A0A5K1DSQ1</accession>
<evidence type="ECO:0008006" key="3">
    <source>
        <dbReference type="Google" id="ProtNLM"/>
    </source>
</evidence>
<dbReference type="PANTHER" id="PTHR33726:SF19">
    <property type="entry name" value="OS03G0313800 PROTEIN"/>
    <property type="match status" value="1"/>
</dbReference>
<sequence>MGSKAHSWWWRWASPVDLRWPEFLSFSMVDDLLWLVVTMVESVALASLLCFFFLFCGCSF</sequence>
<organism evidence="2">
    <name type="scientific">Nymphaea colorata</name>
    <name type="common">pocket water lily</name>
    <dbReference type="NCBI Taxonomy" id="210225"/>
    <lineage>
        <taxon>Eukaryota</taxon>
        <taxon>Viridiplantae</taxon>
        <taxon>Streptophyta</taxon>
        <taxon>Embryophyta</taxon>
        <taxon>Tracheophyta</taxon>
        <taxon>Spermatophyta</taxon>
        <taxon>Magnoliopsida</taxon>
        <taxon>Nymphaeales</taxon>
        <taxon>Nymphaeaceae</taxon>
        <taxon>Nymphaea</taxon>
    </lineage>
</organism>
<keyword evidence="1" id="KW-0472">Membrane</keyword>
<dbReference type="Gramene" id="NC5G0160540.1">
    <property type="protein sequence ID" value="NC5G0160540.1:cds"/>
    <property type="gene ID" value="NC5G0160540"/>
</dbReference>
<feature type="transmembrane region" description="Helical" evidence="1">
    <location>
        <begin position="32"/>
        <end position="56"/>
    </location>
</feature>
<evidence type="ECO:0000313" key="2">
    <source>
        <dbReference type="EMBL" id="VVW41124.1"/>
    </source>
</evidence>
<proteinExistence type="predicted"/>
<keyword evidence="1" id="KW-1133">Transmembrane helix</keyword>
<dbReference type="EMBL" id="LR721783">
    <property type="protein sequence ID" value="VVW41124.1"/>
    <property type="molecule type" value="Genomic_DNA"/>
</dbReference>
<evidence type="ECO:0000256" key="1">
    <source>
        <dbReference type="SAM" id="Phobius"/>
    </source>
</evidence>
<dbReference type="PANTHER" id="PTHR33726">
    <property type="entry name" value="TRANSMEMBRANE PROTEIN"/>
    <property type="match status" value="1"/>
</dbReference>
<dbReference type="AlphaFoldDB" id="A0A5K1DSQ1"/>
<reference evidence="2" key="1">
    <citation type="submission" date="2019-09" db="EMBL/GenBank/DDBJ databases">
        <authorList>
            <person name="Zhang L."/>
        </authorList>
    </citation>
    <scope>NUCLEOTIDE SEQUENCE</scope>
</reference>